<dbReference type="AlphaFoldDB" id="A0A0K2H2V7"/>
<dbReference type="EMBL" id="CP006841">
    <property type="protein sequence ID" value="ALA68369.1"/>
    <property type="molecule type" value="Genomic_DNA"/>
</dbReference>
<sequence>MTIKNNYDSTFSCYAPGVSTDEKKPTKLPNTVTEAAIVAKAVDYYRTWPNVPSDGINVPILGVIPTNGLLEFVPNGLLGSALGKQIATRAELFRSWEQAKLAGHNGQIEVFDLKPFATEAKTVTLNAPGNGERKDFEAAALIYCTDNNEPHKQQYVFAGYESGKAPSVGGFGGSLGSPSLPSPGLPSPGLRAN</sequence>
<keyword evidence="3" id="KW-1185">Reference proteome</keyword>
<evidence type="ECO:0000256" key="1">
    <source>
        <dbReference type="SAM" id="MobiDB-lite"/>
    </source>
</evidence>
<evidence type="ECO:0000313" key="2">
    <source>
        <dbReference type="EMBL" id="ALA68369.1"/>
    </source>
</evidence>
<gene>
    <name evidence="2" type="ORF">CLAC_01235</name>
</gene>
<proteinExistence type="predicted"/>
<accession>A0A0K2H2V7</accession>
<evidence type="ECO:0000313" key="3">
    <source>
        <dbReference type="Proteomes" id="UP000058446"/>
    </source>
</evidence>
<dbReference type="STRING" id="1408189.CLAC_01235"/>
<feature type="region of interest" description="Disordered" evidence="1">
    <location>
        <begin position="171"/>
        <end position="193"/>
    </location>
</feature>
<dbReference type="Proteomes" id="UP000058446">
    <property type="component" value="Chromosome"/>
</dbReference>
<dbReference type="PATRIC" id="fig|1408189.4.peg.246"/>
<dbReference type="KEGG" id="clw:CLAC_01235"/>
<reference evidence="2 3" key="1">
    <citation type="submission" date="2013-10" db="EMBL/GenBank/DDBJ databases">
        <title>Complete genome sequence of Corynebacterium lactis DSM 45799(T), isolated from raw cow milk.</title>
        <authorList>
            <person name="Ruckert C."/>
            <person name="Albersmeier A."/>
            <person name="Lipski A."/>
            <person name="Kalinowski J."/>
        </authorList>
    </citation>
    <scope>NUCLEOTIDE SEQUENCE [LARGE SCALE GENOMIC DNA]</scope>
    <source>
        <strain evidence="2 3">RW2-5</strain>
    </source>
</reference>
<name>A0A0K2H2V7_9CORY</name>
<protein>
    <submittedName>
        <fullName evidence="2">Uncharacterized protein</fullName>
    </submittedName>
</protein>
<organism evidence="2 3">
    <name type="scientific">Corynebacterium lactis RW2-5</name>
    <dbReference type="NCBI Taxonomy" id="1408189"/>
    <lineage>
        <taxon>Bacteria</taxon>
        <taxon>Bacillati</taxon>
        <taxon>Actinomycetota</taxon>
        <taxon>Actinomycetes</taxon>
        <taxon>Mycobacteriales</taxon>
        <taxon>Corynebacteriaceae</taxon>
        <taxon>Corynebacterium</taxon>
    </lineage>
</organism>